<comment type="cofactor">
    <cofactor evidence="1">
        <name>a divalent metal cation</name>
        <dbReference type="ChEBI" id="CHEBI:60240"/>
    </cofactor>
</comment>
<keyword evidence="5" id="KW-1185">Reference proteome</keyword>
<proteinExistence type="predicted"/>
<dbReference type="AlphaFoldDB" id="A0AAW1LAW0"/>
<name>A0AAW1LAW0_POPJA</name>
<gene>
    <name evidence="4" type="ORF">QE152_g12984</name>
</gene>
<protein>
    <submittedName>
        <fullName evidence="4">DDE superfamily endonuclease</fullName>
    </submittedName>
</protein>
<evidence type="ECO:0000256" key="2">
    <source>
        <dbReference type="ARBA" id="ARBA00022723"/>
    </source>
</evidence>
<keyword evidence="2" id="KW-0479">Metal-binding</keyword>
<evidence type="ECO:0000313" key="5">
    <source>
        <dbReference type="Proteomes" id="UP001458880"/>
    </source>
</evidence>
<accession>A0AAW1LAW0</accession>
<evidence type="ECO:0000256" key="1">
    <source>
        <dbReference type="ARBA" id="ARBA00001968"/>
    </source>
</evidence>
<dbReference type="Pfam" id="PF13359">
    <property type="entry name" value="DDE_Tnp_4"/>
    <property type="match status" value="1"/>
</dbReference>
<keyword evidence="4" id="KW-0378">Hydrolase</keyword>
<dbReference type="EMBL" id="JASPKY010000121">
    <property type="protein sequence ID" value="KAK9732130.1"/>
    <property type="molecule type" value="Genomic_DNA"/>
</dbReference>
<sequence length="161" mass="18446">MIVRSVCRAIRLTMKAEMLPLPTKEQWESIAAGFERKANFPHCLGAVDGKHIRLVCPFKSGSMYYNYKQYFSVVLMAIADSEYRFVYVDIGSYGKDCDSSVFQRSRLWRSIENENIELPTEKCLPGAMGPQLPHVFIADEAFGLHRNLLRPLTFKFNLTLS</sequence>
<evidence type="ECO:0000259" key="3">
    <source>
        <dbReference type="Pfam" id="PF13359"/>
    </source>
</evidence>
<dbReference type="InterPro" id="IPR027806">
    <property type="entry name" value="HARBI1_dom"/>
</dbReference>
<keyword evidence="4" id="KW-0540">Nuclease</keyword>
<organism evidence="4 5">
    <name type="scientific">Popillia japonica</name>
    <name type="common">Japanese beetle</name>
    <dbReference type="NCBI Taxonomy" id="7064"/>
    <lineage>
        <taxon>Eukaryota</taxon>
        <taxon>Metazoa</taxon>
        <taxon>Ecdysozoa</taxon>
        <taxon>Arthropoda</taxon>
        <taxon>Hexapoda</taxon>
        <taxon>Insecta</taxon>
        <taxon>Pterygota</taxon>
        <taxon>Neoptera</taxon>
        <taxon>Endopterygota</taxon>
        <taxon>Coleoptera</taxon>
        <taxon>Polyphaga</taxon>
        <taxon>Scarabaeiformia</taxon>
        <taxon>Scarabaeidae</taxon>
        <taxon>Rutelinae</taxon>
        <taxon>Popillia</taxon>
    </lineage>
</organism>
<reference evidence="4 5" key="1">
    <citation type="journal article" date="2024" name="BMC Genomics">
        <title>De novo assembly and annotation of Popillia japonica's genome with initial clues to its potential as an invasive pest.</title>
        <authorList>
            <person name="Cucini C."/>
            <person name="Boschi S."/>
            <person name="Funari R."/>
            <person name="Cardaioli E."/>
            <person name="Iannotti N."/>
            <person name="Marturano G."/>
            <person name="Paoli F."/>
            <person name="Bruttini M."/>
            <person name="Carapelli A."/>
            <person name="Frati F."/>
            <person name="Nardi F."/>
        </authorList>
    </citation>
    <scope>NUCLEOTIDE SEQUENCE [LARGE SCALE GENOMIC DNA]</scope>
    <source>
        <strain evidence="4">DMR45628</strain>
    </source>
</reference>
<keyword evidence="4" id="KW-0255">Endonuclease</keyword>
<feature type="domain" description="DDE Tnp4" evidence="3">
    <location>
        <begin position="47"/>
        <end position="152"/>
    </location>
</feature>
<dbReference type="GO" id="GO:0004519">
    <property type="term" value="F:endonuclease activity"/>
    <property type="evidence" value="ECO:0007669"/>
    <property type="project" value="UniProtKB-KW"/>
</dbReference>
<dbReference type="Proteomes" id="UP001458880">
    <property type="component" value="Unassembled WGS sequence"/>
</dbReference>
<comment type="caution">
    <text evidence="4">The sequence shown here is derived from an EMBL/GenBank/DDBJ whole genome shotgun (WGS) entry which is preliminary data.</text>
</comment>
<dbReference type="GO" id="GO:0046872">
    <property type="term" value="F:metal ion binding"/>
    <property type="evidence" value="ECO:0007669"/>
    <property type="project" value="UniProtKB-KW"/>
</dbReference>
<evidence type="ECO:0000313" key="4">
    <source>
        <dbReference type="EMBL" id="KAK9732130.1"/>
    </source>
</evidence>